<evidence type="ECO:0000313" key="1">
    <source>
        <dbReference type="EMBL" id="KKU03328.1"/>
    </source>
</evidence>
<reference evidence="1 2" key="1">
    <citation type="journal article" date="2015" name="Nature">
        <title>rRNA introns, odd ribosomes, and small enigmatic genomes across a large radiation of phyla.</title>
        <authorList>
            <person name="Brown C.T."/>
            <person name="Hug L.A."/>
            <person name="Thomas B.C."/>
            <person name="Sharon I."/>
            <person name="Castelle C.J."/>
            <person name="Singh A."/>
            <person name="Wilkins M.J."/>
            <person name="Williams K.H."/>
            <person name="Banfield J.F."/>
        </authorList>
    </citation>
    <scope>NUCLEOTIDE SEQUENCE [LARGE SCALE GENOMIC DNA]</scope>
</reference>
<evidence type="ECO:0000313" key="2">
    <source>
        <dbReference type="Proteomes" id="UP000034264"/>
    </source>
</evidence>
<name>A0A0G1PD21_9BACT</name>
<sequence>MSLTPETILTKEDISYGPTLDADIFRMDDEQLRDYFGAVLLGRYFSAFASISFLPWTARLYTGDRGSEFGSTMAHLYKYAGKPKQATEFYPEAGLPQPYGEYTDPRFRERLENILVDYLDDFVSGRDVLARYGHTSENPWLARNGQPVKDEYLEESRQEILQGCLDVVSSILWCDGEDSMGSQIEAILEEMGEGTVEEFRKKANDNMAKVEISINPDHRRLLLPIKQLTGKTEFRERMELGNIIEPYLKMLE</sequence>
<organism evidence="1 2">
    <name type="scientific">Candidatus Amesbacteria bacterium GW2011_GWC2_45_19</name>
    <dbReference type="NCBI Taxonomy" id="1618366"/>
    <lineage>
        <taxon>Bacteria</taxon>
        <taxon>Candidatus Amesiibacteriota</taxon>
    </lineage>
</organism>
<proteinExistence type="predicted"/>
<dbReference type="AlphaFoldDB" id="A0A0G1PD21"/>
<protein>
    <submittedName>
        <fullName evidence="1">Uncharacterized protein</fullName>
    </submittedName>
</protein>
<dbReference type="Proteomes" id="UP000034264">
    <property type="component" value="Unassembled WGS sequence"/>
</dbReference>
<gene>
    <name evidence="1" type="ORF">UX05_C0002G0084</name>
</gene>
<accession>A0A0G1PD21</accession>
<comment type="caution">
    <text evidence="1">The sequence shown here is derived from an EMBL/GenBank/DDBJ whole genome shotgun (WGS) entry which is preliminary data.</text>
</comment>
<dbReference type="EMBL" id="LCKS01000002">
    <property type="protein sequence ID" value="KKU03328.1"/>
    <property type="molecule type" value="Genomic_DNA"/>
</dbReference>